<evidence type="ECO:0000259" key="2">
    <source>
        <dbReference type="Pfam" id="PF12146"/>
    </source>
</evidence>
<keyword evidence="1" id="KW-0472">Membrane</keyword>
<evidence type="ECO:0000313" key="4">
    <source>
        <dbReference type="Proteomes" id="UP000553706"/>
    </source>
</evidence>
<reference evidence="3 4" key="1">
    <citation type="submission" date="2020-08" db="EMBL/GenBank/DDBJ databases">
        <title>Genomic Encyclopedia of Type Strains, Phase IV (KMG-IV): sequencing the most valuable type-strain genomes for metagenomic binning, comparative biology and taxonomic classification.</title>
        <authorList>
            <person name="Goeker M."/>
        </authorList>
    </citation>
    <scope>NUCLEOTIDE SEQUENCE [LARGE SCALE GENOMIC DNA]</scope>
    <source>
        <strain evidence="3 4">DSM 27026</strain>
    </source>
</reference>
<gene>
    <name evidence="3" type="ORF">HNP71_002198</name>
</gene>
<protein>
    <submittedName>
        <fullName evidence="3">Pimeloyl-ACP methyl ester carboxylesterase</fullName>
    </submittedName>
</protein>
<feature type="transmembrane region" description="Helical" evidence="1">
    <location>
        <begin position="87"/>
        <end position="105"/>
    </location>
</feature>
<dbReference type="SUPFAM" id="SSF53474">
    <property type="entry name" value="alpha/beta-Hydrolases"/>
    <property type="match status" value="1"/>
</dbReference>
<organism evidence="3 4">
    <name type="scientific">Acidocella aromatica</name>
    <dbReference type="NCBI Taxonomy" id="1303579"/>
    <lineage>
        <taxon>Bacteria</taxon>
        <taxon>Pseudomonadati</taxon>
        <taxon>Pseudomonadota</taxon>
        <taxon>Alphaproteobacteria</taxon>
        <taxon>Acetobacterales</taxon>
        <taxon>Acidocellaceae</taxon>
        <taxon>Acidocella</taxon>
    </lineage>
</organism>
<proteinExistence type="predicted"/>
<dbReference type="RefSeq" id="WP_183266944.1">
    <property type="nucleotide sequence ID" value="NZ_JACHFJ010000010.1"/>
</dbReference>
<evidence type="ECO:0000313" key="3">
    <source>
        <dbReference type="EMBL" id="MBB5373931.1"/>
    </source>
</evidence>
<comment type="caution">
    <text evidence="3">The sequence shown here is derived from an EMBL/GenBank/DDBJ whole genome shotgun (WGS) entry which is preliminary data.</text>
</comment>
<evidence type="ECO:0000256" key="1">
    <source>
        <dbReference type="SAM" id="Phobius"/>
    </source>
</evidence>
<dbReference type="AlphaFoldDB" id="A0A840VQQ8"/>
<keyword evidence="4" id="KW-1185">Reference proteome</keyword>
<keyword evidence="1" id="KW-1133">Transmembrane helix</keyword>
<dbReference type="Gene3D" id="3.40.50.1820">
    <property type="entry name" value="alpha/beta hydrolase"/>
    <property type="match status" value="1"/>
</dbReference>
<dbReference type="InterPro" id="IPR022742">
    <property type="entry name" value="Hydrolase_4"/>
</dbReference>
<name>A0A840VQQ8_9PROT</name>
<keyword evidence="1" id="KW-0812">Transmembrane</keyword>
<dbReference type="Pfam" id="PF12146">
    <property type="entry name" value="Hydrolase_4"/>
    <property type="match status" value="1"/>
</dbReference>
<feature type="domain" description="Serine aminopeptidase S33" evidence="2">
    <location>
        <begin position="72"/>
        <end position="130"/>
    </location>
</feature>
<accession>A0A840VQQ8</accession>
<sequence length="232" mass="24924">MSIVTRLDYASPLPGDDRVLLVMLPGAGIRAAEFAAQGMVEAAHAQNVPVDVAVVEPDLALYLEDGVTAALHEHVVEPARERSYRRIWLLGISLGGMGALLYASAHPTQVEGLVLLAPFLGTRGTMAALAKAGGLGPEIRSLATTAPEQRLLGWLSGHLAQEASAPALYLGYARQDRFAPGHRLLAQRLPPARTAVRDGGHDWPAWTALWRELLTRAPFRPRPSGDSDCYKS</sequence>
<dbReference type="InterPro" id="IPR029058">
    <property type="entry name" value="AB_hydrolase_fold"/>
</dbReference>
<dbReference type="EMBL" id="JACHFJ010000010">
    <property type="protein sequence ID" value="MBB5373931.1"/>
    <property type="molecule type" value="Genomic_DNA"/>
</dbReference>
<dbReference type="Proteomes" id="UP000553706">
    <property type="component" value="Unassembled WGS sequence"/>
</dbReference>